<name>A0A6A4EZ80_9STRA</name>
<accession>A0A6A4EZ80</accession>
<reference evidence="4 5" key="1">
    <citation type="submission" date="2018-08" db="EMBL/GenBank/DDBJ databases">
        <title>Genomic investigation of the strawberry pathogen Phytophthora fragariae indicates pathogenicity is determined by transcriptional variation in three key races.</title>
        <authorList>
            <person name="Adams T.M."/>
            <person name="Armitage A.D."/>
            <person name="Sobczyk M.K."/>
            <person name="Bates H.J."/>
            <person name="Dunwell J.M."/>
            <person name="Nellist C.F."/>
            <person name="Harrison R.J."/>
        </authorList>
    </citation>
    <scope>NUCLEOTIDE SEQUENCE [LARGE SCALE GENOMIC DNA]</scope>
    <source>
        <strain evidence="4 5">SCRP333</strain>
    </source>
</reference>
<evidence type="ECO:0000313" key="5">
    <source>
        <dbReference type="Proteomes" id="UP000434957"/>
    </source>
</evidence>
<keyword evidence="5" id="KW-1185">Reference proteome</keyword>
<proteinExistence type="predicted"/>
<dbReference type="EMBL" id="QXFT01001070">
    <property type="protein sequence ID" value="KAE9329893.1"/>
    <property type="molecule type" value="Genomic_DNA"/>
</dbReference>
<evidence type="ECO:0000256" key="1">
    <source>
        <dbReference type="ARBA" id="ARBA00004496"/>
    </source>
</evidence>
<dbReference type="AlphaFoldDB" id="A0A6A4EZ80"/>
<dbReference type="PROSITE" id="PS00018">
    <property type="entry name" value="EF_HAND_1"/>
    <property type="match status" value="1"/>
</dbReference>
<comment type="caution">
    <text evidence="4">The sequence shown here is derived from an EMBL/GenBank/DDBJ whole genome shotgun (WGS) entry which is preliminary data.</text>
</comment>
<keyword evidence="3" id="KW-0106">Calcium</keyword>
<dbReference type="SUPFAM" id="SSF47473">
    <property type="entry name" value="EF-hand"/>
    <property type="match status" value="1"/>
</dbReference>
<evidence type="ECO:0000256" key="3">
    <source>
        <dbReference type="ARBA" id="ARBA00022837"/>
    </source>
</evidence>
<dbReference type="Proteomes" id="UP000434957">
    <property type="component" value="Unassembled WGS sequence"/>
</dbReference>
<dbReference type="InterPro" id="IPR018247">
    <property type="entry name" value="EF_Hand_1_Ca_BS"/>
</dbReference>
<dbReference type="GO" id="GO:0005819">
    <property type="term" value="C:spindle"/>
    <property type="evidence" value="ECO:0007669"/>
    <property type="project" value="TreeGrafter"/>
</dbReference>
<dbReference type="InterPro" id="IPR011992">
    <property type="entry name" value="EF-hand-dom_pair"/>
</dbReference>
<keyword evidence="2" id="KW-0963">Cytoplasm</keyword>
<evidence type="ECO:0000313" key="4">
    <source>
        <dbReference type="EMBL" id="KAE9329893.1"/>
    </source>
</evidence>
<gene>
    <name evidence="4" type="ORF">PR003_g15448</name>
</gene>
<dbReference type="InterPro" id="IPR039865">
    <property type="entry name" value="PPP2R3C"/>
</dbReference>
<dbReference type="Gene3D" id="1.10.238.10">
    <property type="entry name" value="EF-hand"/>
    <property type="match status" value="1"/>
</dbReference>
<dbReference type="GO" id="GO:0000226">
    <property type="term" value="P:microtubule cytoskeleton organization"/>
    <property type="evidence" value="ECO:0007669"/>
    <property type="project" value="TreeGrafter"/>
</dbReference>
<protein>
    <submittedName>
        <fullName evidence="4">Uncharacterized protein</fullName>
    </submittedName>
</protein>
<dbReference type="PANTHER" id="PTHR12085">
    <property type="entry name" value="SERINE/THREONINE-PROTEIN PHOSPHATASE 2A REGULATORY SUBUNIT B'' SUBUNIT GAMMA"/>
    <property type="match status" value="1"/>
</dbReference>
<dbReference type="PANTHER" id="PTHR12085:SF3">
    <property type="entry name" value="SERINE_THREONINE-PROTEIN PHOSPHATASE 2A REGULATORY SUBUNIT B'' SUBUNIT GAMMA"/>
    <property type="match status" value="1"/>
</dbReference>
<comment type="subcellular location">
    <subcellularLocation>
        <location evidence="1">Cytoplasm</location>
    </subcellularLocation>
</comment>
<dbReference type="GO" id="GO:0030865">
    <property type="term" value="P:cortical cytoskeleton organization"/>
    <property type="evidence" value="ECO:0007669"/>
    <property type="project" value="TreeGrafter"/>
</dbReference>
<dbReference type="GO" id="GO:0005737">
    <property type="term" value="C:cytoplasm"/>
    <property type="evidence" value="ECO:0007669"/>
    <property type="project" value="UniProtKB-SubCell"/>
</dbReference>
<sequence length="483" mass="55643">MFHGAIIVHIALPSMERPARLSMPPPVVDTSKSVKEKNSTSSIPRFFFPRKRTPFTCGERIRRGRVAARLDAVILSSAEFTRLVEYICSFACDSRLSLDLKREMEHRAKKTGIVEVDRMLSMQMTLMLSYEDYCSVSKGSWCDSAGLRAKLGVLLSAQHFLMFPQNTQGRISGYTILEYLHQFQLSLRVARFVLERVAQEGADKDDETLSEEMYSSLITETIQASCHELALIEDKDFQQYYELICTRMLLLPHGMQQGRTRGLSINQIVACDRFAEFFRLMDNSLRNKYDQEVNSFHPSKIRLVHRQYLQLDRDGNGMLSIGELEDYGKKRAFNPTGYEPTHDLTDAFVTQVFAEVRTFNGEMDYHAYLDFTLVMNDRVSTAALRFFWRVLDFHKQGFLDAFTLDFYLRSLLEKIHAHEGKDDAPTIGRLRTQVFDAVAPAHPNRITWQDLQRCKLGHDVVRLVTDYVAYRTYEDSGGRFSTS</sequence>
<organism evidence="4 5">
    <name type="scientific">Phytophthora rubi</name>
    <dbReference type="NCBI Taxonomy" id="129364"/>
    <lineage>
        <taxon>Eukaryota</taxon>
        <taxon>Sar</taxon>
        <taxon>Stramenopiles</taxon>
        <taxon>Oomycota</taxon>
        <taxon>Peronosporomycetes</taxon>
        <taxon>Peronosporales</taxon>
        <taxon>Peronosporaceae</taxon>
        <taxon>Phytophthora</taxon>
    </lineage>
</organism>
<dbReference type="GO" id="GO:0035303">
    <property type="term" value="P:regulation of dephosphorylation"/>
    <property type="evidence" value="ECO:0007669"/>
    <property type="project" value="InterPro"/>
</dbReference>
<evidence type="ECO:0000256" key="2">
    <source>
        <dbReference type="ARBA" id="ARBA00022490"/>
    </source>
</evidence>